<dbReference type="OrthoDB" id="9795206at2"/>
<reference evidence="2 5" key="2">
    <citation type="submission" date="2019-06" db="EMBL/GenBank/DDBJ databases">
        <title>Whole genome shotgun sequence of Brevibacillus formosus NBRC 15716.</title>
        <authorList>
            <person name="Hosoyama A."/>
            <person name="Uohara A."/>
            <person name="Ohji S."/>
            <person name="Ichikawa N."/>
        </authorList>
    </citation>
    <scope>NUCLEOTIDE SEQUENCE [LARGE SCALE GENOMIC DNA]</scope>
    <source>
        <strain evidence="2 5">NBRC 15716</strain>
    </source>
</reference>
<protein>
    <submittedName>
        <fullName evidence="2 3">Acetyltransferase</fullName>
    </submittedName>
</protein>
<dbReference type="InterPro" id="IPR000182">
    <property type="entry name" value="GNAT_dom"/>
</dbReference>
<dbReference type="InterPro" id="IPR016181">
    <property type="entry name" value="Acyl_CoA_acyltransferase"/>
</dbReference>
<evidence type="ECO:0000313" key="5">
    <source>
        <dbReference type="Proteomes" id="UP000319498"/>
    </source>
</evidence>
<gene>
    <name evidence="3" type="ORF">AA984_23745</name>
    <name evidence="2" type="ORF">BFO01nite_28300</name>
</gene>
<keyword evidence="5" id="KW-1185">Reference proteome</keyword>
<dbReference type="Proteomes" id="UP000035218">
    <property type="component" value="Unassembled WGS sequence"/>
</dbReference>
<dbReference type="EMBL" id="LDCN01000008">
    <property type="protein sequence ID" value="KLH97022.1"/>
    <property type="molecule type" value="Genomic_DNA"/>
</dbReference>
<organism evidence="3 4">
    <name type="scientific">Brevibacillus formosus</name>
    <dbReference type="NCBI Taxonomy" id="54913"/>
    <lineage>
        <taxon>Bacteria</taxon>
        <taxon>Bacillati</taxon>
        <taxon>Bacillota</taxon>
        <taxon>Bacilli</taxon>
        <taxon>Bacillales</taxon>
        <taxon>Paenibacillaceae</taxon>
        <taxon>Brevibacillus</taxon>
    </lineage>
</organism>
<proteinExistence type="predicted"/>
<evidence type="ECO:0000313" key="3">
    <source>
        <dbReference type="EMBL" id="KLH97022.1"/>
    </source>
</evidence>
<sequence>MSVTQQENTNAAVRFLEGERVFLRPIGTEDTELYFRSLFNKETRMLTGTQKHFTREQIHQYIANKGQDASSVLLLICLCENDQVIGDVQIGDIDSKNRSAFIRISIDQNAYQGKGYGSEALLLMLDYGFGILNLHRIELNVFAFNERAIHTYEKLGFQREGVQRQALYYNHAYHDSILMSMLADEYRAKYLK</sequence>
<dbReference type="Pfam" id="PF13302">
    <property type="entry name" value="Acetyltransf_3"/>
    <property type="match status" value="1"/>
</dbReference>
<keyword evidence="3" id="KW-0808">Transferase</keyword>
<dbReference type="AlphaFoldDB" id="A0A837KIW3"/>
<comment type="caution">
    <text evidence="3">The sequence shown here is derived from an EMBL/GenBank/DDBJ whole genome shotgun (WGS) entry which is preliminary data.</text>
</comment>
<dbReference type="Proteomes" id="UP000319498">
    <property type="component" value="Unassembled WGS sequence"/>
</dbReference>
<evidence type="ECO:0000313" key="4">
    <source>
        <dbReference type="Proteomes" id="UP000035218"/>
    </source>
</evidence>
<evidence type="ECO:0000259" key="1">
    <source>
        <dbReference type="PROSITE" id="PS51186"/>
    </source>
</evidence>
<dbReference type="SUPFAM" id="SSF55729">
    <property type="entry name" value="Acyl-CoA N-acyltransferases (Nat)"/>
    <property type="match status" value="1"/>
</dbReference>
<dbReference type="PANTHER" id="PTHR43415">
    <property type="entry name" value="SPERMIDINE N(1)-ACETYLTRANSFERASE"/>
    <property type="match status" value="1"/>
</dbReference>
<reference evidence="3 4" key="1">
    <citation type="submission" date="2015-05" db="EMBL/GenBank/DDBJ databases">
        <title>Genome sequencing project for genomic taxonomy and phylogenomics of Bacillus-like bacteria.</title>
        <authorList>
            <person name="Liu B."/>
            <person name="Wang J."/>
            <person name="Zhu Y."/>
            <person name="Liu G."/>
            <person name="Chen Q."/>
            <person name="Chen Z."/>
            <person name="Lan J."/>
            <person name="Che J."/>
            <person name="Ge C."/>
            <person name="Shi H."/>
            <person name="Pan Z."/>
            <person name="Liu X."/>
        </authorList>
    </citation>
    <scope>NUCLEOTIDE SEQUENCE [LARGE SCALE GENOMIC DNA]</scope>
    <source>
        <strain evidence="3 4">DSM 9885</strain>
    </source>
</reference>
<dbReference type="EMBL" id="BJOL01000014">
    <property type="protein sequence ID" value="GED58698.1"/>
    <property type="molecule type" value="Genomic_DNA"/>
</dbReference>
<name>A0A837KIW3_9BACL</name>
<dbReference type="Gene3D" id="3.40.630.30">
    <property type="match status" value="1"/>
</dbReference>
<accession>A0A837KIW3</accession>
<feature type="domain" description="N-acetyltransferase" evidence="1">
    <location>
        <begin position="21"/>
        <end position="184"/>
    </location>
</feature>
<dbReference type="GeneID" id="87588060"/>
<dbReference type="RefSeq" id="WP_047073380.1">
    <property type="nucleotide sequence ID" value="NZ_BJOL01000014.1"/>
</dbReference>
<evidence type="ECO:0000313" key="2">
    <source>
        <dbReference type="EMBL" id="GED58698.1"/>
    </source>
</evidence>
<dbReference type="GO" id="GO:0016747">
    <property type="term" value="F:acyltransferase activity, transferring groups other than amino-acyl groups"/>
    <property type="evidence" value="ECO:0007669"/>
    <property type="project" value="InterPro"/>
</dbReference>
<dbReference type="PANTHER" id="PTHR43415:SF3">
    <property type="entry name" value="GNAT-FAMILY ACETYLTRANSFERASE"/>
    <property type="match status" value="1"/>
</dbReference>
<dbReference type="PROSITE" id="PS51186">
    <property type="entry name" value="GNAT"/>
    <property type="match status" value="1"/>
</dbReference>